<name>A0A1X9T1A0_9BACT</name>
<protein>
    <submittedName>
        <fullName evidence="1">Uncharacterized protein</fullName>
    </submittedName>
</protein>
<sequence length="169" mass="18929">MALDERIKKELVADYLTGRYSQRELAKKYKVSLGSVNNLTRDLNATNADLVTAQANLLIAKNELPIEQMNAIIETAYDEVYSKQLIQKATHLNLKRINETLEKNTKMSKINVGDGIQNLEPTSLDMIDYKIAQEAIDKASLTLGVNQRHAKTEINANATNAIQINRSDI</sequence>
<organism evidence="1 2">
    <name type="scientific">Campylobacter vicugnae</name>
    <dbReference type="NCBI Taxonomy" id="1660076"/>
    <lineage>
        <taxon>Bacteria</taxon>
        <taxon>Pseudomonadati</taxon>
        <taxon>Campylobacterota</taxon>
        <taxon>Epsilonproteobacteria</taxon>
        <taxon>Campylobacterales</taxon>
        <taxon>Campylobacteraceae</taxon>
        <taxon>Campylobacter</taxon>
    </lineage>
</organism>
<dbReference type="AlphaFoldDB" id="A0A1X9T1A0"/>
<dbReference type="EMBL" id="CP018791">
    <property type="protein sequence ID" value="ARR02206.1"/>
    <property type="molecule type" value="Genomic_DNA"/>
</dbReference>
<evidence type="ECO:0000313" key="2">
    <source>
        <dbReference type="Proteomes" id="UP000194265"/>
    </source>
</evidence>
<dbReference type="Proteomes" id="UP000194265">
    <property type="component" value="Chromosome"/>
</dbReference>
<dbReference type="STRING" id="1660074.CVIC8964_0794"/>
<reference evidence="1 2" key="1">
    <citation type="journal article" date="2017" name="Genome Biol. Evol.">
        <title>Comparative Genomic Analysis Identifies a Campylobacter Clade Deficient in Selenium Metabolism.</title>
        <authorList>
            <person name="Miller W.G."/>
            <person name="Yee E."/>
            <person name="Lopes B.S."/>
            <person name="Chapman M.H."/>
            <person name="Huynh S."/>
            <person name="Bono J.L."/>
            <person name="Parker C.T."/>
            <person name="Strachan N.J.C."/>
            <person name="Forbes K.J."/>
        </authorList>
    </citation>
    <scope>NUCLEOTIDE SEQUENCE [LARGE SCALE GENOMIC DNA]</scope>
    <source>
        <strain evidence="1 2">RM8964</strain>
    </source>
</reference>
<accession>A0A1X9T1A0</accession>
<proteinExistence type="predicted"/>
<gene>
    <name evidence="1" type="ORF">CVIC8964_0794</name>
</gene>
<dbReference type="RefSeq" id="WP_086333654.1">
    <property type="nucleotide sequence ID" value="NZ_CP018791.1"/>
</dbReference>
<evidence type="ECO:0000313" key="1">
    <source>
        <dbReference type="EMBL" id="ARR02206.1"/>
    </source>
</evidence>